<evidence type="ECO:0000313" key="2">
    <source>
        <dbReference type="EMBL" id="MBA2883082.1"/>
    </source>
</evidence>
<accession>A0A7W0HMA3</accession>
<evidence type="ECO:0000256" key="1">
    <source>
        <dbReference type="SAM" id="Phobius"/>
    </source>
</evidence>
<name>A0A7W0HMA3_9BACT</name>
<proteinExistence type="predicted"/>
<comment type="caution">
    <text evidence="2">The sequence shown here is derived from an EMBL/GenBank/DDBJ whole genome shotgun (WGS) entry which is preliminary data.</text>
</comment>
<sequence length="57" mass="6085">MNPATKAIVRIVTGGILAVVLSRLFFPESGLVFAAGLFVALVGAAYGLEWIHNRNKD</sequence>
<reference evidence="2 3" key="1">
    <citation type="submission" date="2020-07" db="EMBL/GenBank/DDBJ databases">
        <title>Genomic Encyclopedia of Type Strains, Phase IV (KMG-IV): sequencing the most valuable type-strain genomes for metagenomic binning, comparative biology and taxonomic classification.</title>
        <authorList>
            <person name="Goeker M."/>
        </authorList>
    </citation>
    <scope>NUCLEOTIDE SEQUENCE [LARGE SCALE GENOMIC DNA]</scope>
    <source>
        <strain evidence="2 3">DSM 17721</strain>
    </source>
</reference>
<feature type="transmembrane region" description="Helical" evidence="1">
    <location>
        <begin position="7"/>
        <end position="26"/>
    </location>
</feature>
<organism evidence="2 3">
    <name type="scientific">Desulfosalsimonas propionicica</name>
    <dbReference type="NCBI Taxonomy" id="332175"/>
    <lineage>
        <taxon>Bacteria</taxon>
        <taxon>Pseudomonadati</taxon>
        <taxon>Thermodesulfobacteriota</taxon>
        <taxon>Desulfobacteria</taxon>
        <taxon>Desulfobacterales</taxon>
        <taxon>Desulfosalsimonadaceae</taxon>
        <taxon>Desulfosalsimonas</taxon>
    </lineage>
</organism>
<keyword evidence="1" id="KW-0472">Membrane</keyword>
<dbReference type="AlphaFoldDB" id="A0A7W0HMA3"/>
<evidence type="ECO:0000313" key="3">
    <source>
        <dbReference type="Proteomes" id="UP000525298"/>
    </source>
</evidence>
<gene>
    <name evidence="2" type="ORF">HNR65_003439</name>
</gene>
<feature type="transmembrane region" description="Helical" evidence="1">
    <location>
        <begin position="32"/>
        <end position="51"/>
    </location>
</feature>
<dbReference type="RefSeq" id="WP_181552696.1">
    <property type="nucleotide sequence ID" value="NZ_JACDUS010000016.1"/>
</dbReference>
<dbReference type="Proteomes" id="UP000525298">
    <property type="component" value="Unassembled WGS sequence"/>
</dbReference>
<dbReference type="EMBL" id="JACDUS010000016">
    <property type="protein sequence ID" value="MBA2883082.1"/>
    <property type="molecule type" value="Genomic_DNA"/>
</dbReference>
<keyword evidence="3" id="KW-1185">Reference proteome</keyword>
<protein>
    <submittedName>
        <fullName evidence="2">Uncharacterized protein</fullName>
    </submittedName>
</protein>
<keyword evidence="1" id="KW-0812">Transmembrane</keyword>
<keyword evidence="1" id="KW-1133">Transmembrane helix</keyword>